<protein>
    <recommendedName>
        <fullName evidence="5">DUF1302 domain-containing protein</fullName>
    </recommendedName>
</protein>
<reference evidence="3 4" key="1">
    <citation type="submission" date="2018-04" db="EMBL/GenBank/DDBJ databases">
        <title>Novel species isolated from glacier.</title>
        <authorList>
            <person name="Liu Q."/>
            <person name="Xin Y.-H."/>
        </authorList>
    </citation>
    <scope>NUCLEOTIDE SEQUENCE [LARGE SCALE GENOMIC DNA]</scope>
    <source>
        <strain evidence="3 4">GT1R17</strain>
    </source>
</reference>
<proteinExistence type="predicted"/>
<dbReference type="RefSeq" id="WP_107941291.1">
    <property type="nucleotide sequence ID" value="NZ_QANS01000006.1"/>
</dbReference>
<evidence type="ECO:0008006" key="5">
    <source>
        <dbReference type="Google" id="ProtNLM"/>
    </source>
</evidence>
<gene>
    <name evidence="3" type="ORF">CJD38_15490</name>
</gene>
<evidence type="ECO:0000256" key="2">
    <source>
        <dbReference type="SAM" id="SignalP"/>
    </source>
</evidence>
<feature type="signal peptide" evidence="2">
    <location>
        <begin position="1"/>
        <end position="35"/>
    </location>
</feature>
<dbReference type="InterPro" id="IPR010727">
    <property type="entry name" value="DUF1302"/>
</dbReference>
<dbReference type="AlphaFoldDB" id="A0A2T5MCP0"/>
<comment type="caution">
    <text evidence="3">The sequence shown here is derived from an EMBL/GenBank/DDBJ whole genome shotgun (WGS) entry which is preliminary data.</text>
</comment>
<feature type="chain" id="PRO_5015495538" description="DUF1302 domain-containing protein" evidence="2">
    <location>
        <begin position="36"/>
        <end position="675"/>
    </location>
</feature>
<accession>A0A2T5MCP0</accession>
<name>A0A2T5MCP0_9GAMM</name>
<sequence>MAIRQENSGRQFRWTKRATGLALASLAGLSSNANAGSFDFLGIDGTWSLQGAYALAVRTENPSDGIINSPPAASIPLPTYLKVPESNNYDDGDRSFKRWTPVNNRVSALGEIHLTMDEYDLVVRGDAFYDNVYRRANDNTSPDTINKFGPNGEQGGPNSDYNHFTKDARKFDGMRGRLLDAYVSANWQLGDESALNVRAGRHIAAWGESLFFNGIALTQSPADATKATVPGADVKSILLPVNQISMQLSATNKLTFLGQYKLEYKPTELNPVGEFFSVADVVGPGREFIYGIYNPLYLPAYSNVNLVGSTQPNGQADTAALVQLIDGFLKQNGALPTNNQLTPALETAVNAITQTVTNLGLPPINVPLGISSALLPTSVMPKYVNPYYDGELRPSRYGQYSVGMKYAFTPSTTGGIYYLRYHDTTPSPVQIYSTDKPGESPVLLALPGAAPITTNTLGIIVPYKYKIKYFDGIKMLATSLSTEMFGANIGAELIYRDGVPLLVNVDGGITGPIPTPSRGRIGQFDINALYIFGNTDWYDSITLVADIGGNKVFSVDGVQSVSNPDHPTSTELKYDSSTWGYSFLWFIDRKNVFDGWDLQVPMTFAGIVRGHGSFLSGMGALMGPNDRRASVGVNFTRLQALQLGISYSAYLGSPDFTDRPYQDRDNLGITVKYSF</sequence>
<organism evidence="3 4">
    <name type="scientific">Stenotrophobium rhamnosiphilum</name>
    <dbReference type="NCBI Taxonomy" id="2029166"/>
    <lineage>
        <taxon>Bacteria</taxon>
        <taxon>Pseudomonadati</taxon>
        <taxon>Pseudomonadota</taxon>
        <taxon>Gammaproteobacteria</taxon>
        <taxon>Nevskiales</taxon>
        <taxon>Nevskiaceae</taxon>
        <taxon>Stenotrophobium</taxon>
    </lineage>
</organism>
<keyword evidence="2" id="KW-0732">Signal</keyword>
<keyword evidence="4" id="KW-1185">Reference proteome</keyword>
<evidence type="ECO:0000256" key="1">
    <source>
        <dbReference type="SAM" id="MobiDB-lite"/>
    </source>
</evidence>
<dbReference type="OrthoDB" id="7052179at2"/>
<evidence type="ECO:0000313" key="3">
    <source>
        <dbReference type="EMBL" id="PTU30346.1"/>
    </source>
</evidence>
<evidence type="ECO:0000313" key="4">
    <source>
        <dbReference type="Proteomes" id="UP000244248"/>
    </source>
</evidence>
<dbReference type="Proteomes" id="UP000244248">
    <property type="component" value="Unassembled WGS sequence"/>
</dbReference>
<feature type="region of interest" description="Disordered" evidence="1">
    <location>
        <begin position="141"/>
        <end position="160"/>
    </location>
</feature>
<dbReference type="Pfam" id="PF06980">
    <property type="entry name" value="DUF1302"/>
    <property type="match status" value="1"/>
</dbReference>
<dbReference type="EMBL" id="QANS01000006">
    <property type="protein sequence ID" value="PTU30346.1"/>
    <property type="molecule type" value="Genomic_DNA"/>
</dbReference>